<proteinExistence type="predicted"/>
<comment type="caution">
    <text evidence="7">The sequence shown here is derived from an EMBL/GenBank/DDBJ whole genome shotgun (WGS) entry which is preliminary data.</text>
</comment>
<evidence type="ECO:0000256" key="2">
    <source>
        <dbReference type="ARBA" id="ARBA00023136"/>
    </source>
</evidence>
<keyword evidence="2" id="KW-0472">Membrane</keyword>
<dbReference type="AlphaFoldDB" id="Q1YG00"/>
<dbReference type="SUPFAM" id="SSF141488">
    <property type="entry name" value="YdhA-like"/>
    <property type="match status" value="1"/>
</dbReference>
<evidence type="ECO:0000256" key="4">
    <source>
        <dbReference type="ARBA" id="ARBA00023288"/>
    </source>
</evidence>
<keyword evidence="4" id="KW-0449">Lipoprotein</keyword>
<dbReference type="BioCyc" id="AURANTIMONAS:SI859A1_03028-MONOMER"/>
<dbReference type="RefSeq" id="WP_009210845.1">
    <property type="nucleotide sequence ID" value="NZ_BBWP01000010.1"/>
</dbReference>
<dbReference type="Proteomes" id="UP000000321">
    <property type="component" value="Unassembled WGS sequence"/>
</dbReference>
<organism evidence="7 8">
    <name type="scientific">Aurantimonas manganoxydans (strain ATCC BAA-1229 / DSM 21871 / SI85-9A1)</name>
    <dbReference type="NCBI Taxonomy" id="287752"/>
    <lineage>
        <taxon>Bacteria</taxon>
        <taxon>Pseudomonadati</taxon>
        <taxon>Pseudomonadota</taxon>
        <taxon>Alphaproteobacteria</taxon>
        <taxon>Hyphomicrobiales</taxon>
        <taxon>Aurantimonadaceae</taxon>
        <taxon>Aurantimonas</taxon>
    </lineage>
</organism>
<evidence type="ECO:0000259" key="6">
    <source>
        <dbReference type="Pfam" id="PF09864"/>
    </source>
</evidence>
<dbReference type="Pfam" id="PF09864">
    <property type="entry name" value="MliC"/>
    <property type="match status" value="1"/>
</dbReference>
<gene>
    <name evidence="7" type="ORF">SI859A1_03028</name>
</gene>
<dbReference type="Gene3D" id="2.40.128.200">
    <property type="match status" value="1"/>
</dbReference>
<evidence type="ECO:0000256" key="5">
    <source>
        <dbReference type="SAM" id="SignalP"/>
    </source>
</evidence>
<keyword evidence="8" id="KW-1185">Reference proteome</keyword>
<feature type="chain" id="PRO_5004197622" description="C-type lysozyme inhibitor domain-containing protein" evidence="5">
    <location>
        <begin position="33"/>
        <end position="135"/>
    </location>
</feature>
<keyword evidence="1 5" id="KW-0732">Signal</keyword>
<dbReference type="InterPro" id="IPR036328">
    <property type="entry name" value="MliC_sf"/>
</dbReference>
<dbReference type="InterPro" id="IPR018660">
    <property type="entry name" value="MliC"/>
</dbReference>
<reference evidence="7 8" key="1">
    <citation type="journal article" date="2008" name="Appl. Environ. Microbiol.">
        <title>Genomic insights into Mn(II) oxidation by the marine alphaproteobacterium Aurantimonas sp. strain SI85-9A1.</title>
        <authorList>
            <person name="Dick G.J."/>
            <person name="Podell S."/>
            <person name="Johnson H.A."/>
            <person name="Rivera-Espinoza Y."/>
            <person name="Bernier-Latmani R."/>
            <person name="McCarthy J.K."/>
            <person name="Torpey J.W."/>
            <person name="Clement B.G."/>
            <person name="Gaasterland T."/>
            <person name="Tebo B.M."/>
        </authorList>
    </citation>
    <scope>NUCLEOTIDE SEQUENCE [LARGE SCALE GENOMIC DNA]</scope>
    <source>
        <strain evidence="7 8">SI85-9A1</strain>
    </source>
</reference>
<evidence type="ECO:0000256" key="3">
    <source>
        <dbReference type="ARBA" id="ARBA00023139"/>
    </source>
</evidence>
<keyword evidence="3" id="KW-0564">Palmitate</keyword>
<sequence length="135" mass="14497">MMHRNDVSIAARGRALALGLALAAIGAVPALAQDGEPLTLDLEGPAERTTVTYLCRDTAEAEPVEMAVEYINLPSNSLAILPVDGRQTLFVDVMSGSGAKYAAGAMVWWTKGRRGDLYSEMRSDPSQTTVCEVRR</sequence>
<feature type="signal peptide" evidence="5">
    <location>
        <begin position="1"/>
        <end position="32"/>
    </location>
</feature>
<dbReference type="HOGENOM" id="CLU_151151_0_0_5"/>
<name>Q1YG00_AURMS</name>
<protein>
    <recommendedName>
        <fullName evidence="6">C-type lysozyme inhibitor domain-containing protein</fullName>
    </recommendedName>
</protein>
<dbReference type="OrthoDB" id="120729at2"/>
<evidence type="ECO:0000256" key="1">
    <source>
        <dbReference type="ARBA" id="ARBA00022729"/>
    </source>
</evidence>
<evidence type="ECO:0000313" key="7">
    <source>
        <dbReference type="EMBL" id="EAS49425.1"/>
    </source>
</evidence>
<feature type="domain" description="C-type lysozyme inhibitor" evidence="6">
    <location>
        <begin position="53"/>
        <end position="123"/>
    </location>
</feature>
<accession>Q1YG00</accession>
<dbReference type="EMBL" id="AAPJ01000005">
    <property type="protein sequence ID" value="EAS49425.1"/>
    <property type="molecule type" value="Genomic_DNA"/>
</dbReference>
<evidence type="ECO:0000313" key="8">
    <source>
        <dbReference type="Proteomes" id="UP000000321"/>
    </source>
</evidence>